<dbReference type="Proteomes" id="UP000008721">
    <property type="component" value="Plasmid pSULKU02"/>
</dbReference>
<geneLocation type="plasmid" evidence="1 2">
    <name>pSULKU02</name>
</geneLocation>
<dbReference type="PANTHER" id="PTHR34874:SF1">
    <property type="entry name" value="PROTEIN YCHN"/>
    <property type="match status" value="1"/>
</dbReference>
<evidence type="ECO:0000313" key="1">
    <source>
        <dbReference type="EMBL" id="ADR35385.1"/>
    </source>
</evidence>
<keyword evidence="1" id="KW-0614">Plasmid</keyword>
<dbReference type="GO" id="GO:0005829">
    <property type="term" value="C:cytosol"/>
    <property type="evidence" value="ECO:0007669"/>
    <property type="project" value="TreeGrafter"/>
</dbReference>
<dbReference type="HOGENOM" id="CLU_151801_2_0_7"/>
<proteinExistence type="predicted"/>
<dbReference type="Gene3D" id="3.40.1260.10">
    <property type="entry name" value="DsrEFH-like"/>
    <property type="match status" value="1"/>
</dbReference>
<keyword evidence="2" id="KW-1185">Reference proteome</keyword>
<accession>E4U3W9</accession>
<dbReference type="KEGG" id="sku:Sulku_2735"/>
<dbReference type="OrthoDB" id="9812053at2"/>
<dbReference type="RefSeq" id="WP_013449996.1">
    <property type="nucleotide sequence ID" value="NC_014755.1"/>
</dbReference>
<dbReference type="EMBL" id="CP002357">
    <property type="protein sequence ID" value="ADR35385.1"/>
    <property type="molecule type" value="Genomic_DNA"/>
</dbReference>
<protein>
    <submittedName>
        <fullName evidence="1">DsrE family protein</fullName>
    </submittedName>
</protein>
<gene>
    <name evidence="1" type="ordered locus">Sulku_2735</name>
</gene>
<name>E4U3W9_SULKY</name>
<dbReference type="Pfam" id="PF02635">
    <property type="entry name" value="DsrE"/>
    <property type="match status" value="1"/>
</dbReference>
<dbReference type="SUPFAM" id="SSF75169">
    <property type="entry name" value="DsrEFH-like"/>
    <property type="match status" value="1"/>
</dbReference>
<organism evidence="1 2">
    <name type="scientific">Sulfuricurvum kujiense (strain ATCC BAA-921 / DSM 16994 / JCM 11577 / YK-1)</name>
    <dbReference type="NCBI Taxonomy" id="709032"/>
    <lineage>
        <taxon>Bacteria</taxon>
        <taxon>Pseudomonadati</taxon>
        <taxon>Campylobacterota</taxon>
        <taxon>Epsilonproteobacteria</taxon>
        <taxon>Campylobacterales</taxon>
        <taxon>Sulfurimonadaceae</taxon>
        <taxon>Sulfuricurvum</taxon>
    </lineage>
</organism>
<dbReference type="InterPro" id="IPR003787">
    <property type="entry name" value="Sulphur_relay_DsrE/F-like"/>
</dbReference>
<dbReference type="PANTHER" id="PTHR34874">
    <property type="entry name" value="PROTEIN YCHN"/>
    <property type="match status" value="1"/>
</dbReference>
<dbReference type="InterPro" id="IPR027396">
    <property type="entry name" value="DsrEFH-like"/>
</dbReference>
<evidence type="ECO:0000313" key="2">
    <source>
        <dbReference type="Proteomes" id="UP000008721"/>
    </source>
</evidence>
<sequence length="117" mass="13268">MITLILNHEPYDGSDITYNALRLAKSLHKNGEAVNIFLMNDAVDLARGICVKPEIYDFDLHDTIKKLYERGVSVRACGTCNARCGIYKNTPYFSEEISSTMDQLSEWVIQSDKVLTF</sequence>
<reference evidence="1 2" key="1">
    <citation type="journal article" date="2012" name="Stand. Genomic Sci.">
        <title>Complete genome sequence of the sulfur compounds oxidizing chemolithoautotroph Sulfuricurvum kujiense type strain (YK-1(T)).</title>
        <authorList>
            <person name="Han C."/>
            <person name="Kotsyurbenko O."/>
            <person name="Chertkov O."/>
            <person name="Held B."/>
            <person name="Lapidus A."/>
            <person name="Nolan M."/>
            <person name="Lucas S."/>
            <person name="Hammon N."/>
            <person name="Deshpande S."/>
            <person name="Cheng J.F."/>
            <person name="Tapia R."/>
            <person name="Goodwin L.A."/>
            <person name="Pitluck S."/>
            <person name="Liolios K."/>
            <person name="Pagani I."/>
            <person name="Ivanova N."/>
            <person name="Mavromatis K."/>
            <person name="Mikhailova N."/>
            <person name="Pati A."/>
            <person name="Chen A."/>
            <person name="Palaniappan K."/>
            <person name="Land M."/>
            <person name="Hauser L."/>
            <person name="Chang Y.J."/>
            <person name="Jeffries C.D."/>
            <person name="Brambilla E.M."/>
            <person name="Rohde M."/>
            <person name="Spring S."/>
            <person name="Sikorski J."/>
            <person name="Goker M."/>
            <person name="Woyke T."/>
            <person name="Bristow J."/>
            <person name="Eisen J.A."/>
            <person name="Markowitz V."/>
            <person name="Hugenholtz P."/>
            <person name="Kyrpides N.C."/>
            <person name="Klenk H.P."/>
            <person name="Detter J.C."/>
        </authorList>
    </citation>
    <scope>NUCLEOTIDE SEQUENCE [LARGE SCALE GENOMIC DNA]</scope>
    <source>
        <strain evidence="2">ATCC BAA-921 / DSM 16994 / JCM 11577 / YK-1</strain>
    </source>
</reference>
<dbReference type="AlphaFoldDB" id="E4U3W9"/>